<gene>
    <name evidence="2" type="ORF">GCM10009114_01760</name>
</gene>
<dbReference type="InterPro" id="IPR001638">
    <property type="entry name" value="Solute-binding_3/MltF_N"/>
</dbReference>
<dbReference type="Pfam" id="PF00497">
    <property type="entry name" value="SBP_bac_3"/>
    <property type="match status" value="1"/>
</dbReference>
<sequence>MAKIIKKLSFSYCMVSITVINILFGFNAKALEAQHHSSFPHEFELHSDEPKLTEKANLVNSQISASVDSVALLMQRLNWDVNILNVPFARSLSYMDKGNAVCVVNKIQTPQRLKSYLFSLPLNFFETQKLYQVASLPPIEKSYLNDKGEVRNIHEILNSQPDSRLLKPKNYSFGQRIDSDLAKVNQQQIIPIANEAYYHSFMRMFISNRTDYAIVFPVALYQNFGDDIPIDVRAYQIEGNPAYVSGHFICSDTQQSRELISSVNTAMKTLYSDPQYIAAHTRYLPESDGEKIKNIIHQFNKEINKP</sequence>
<dbReference type="Proteomes" id="UP001500359">
    <property type="component" value="Unassembled WGS sequence"/>
</dbReference>
<accession>A0ABN1LC26</accession>
<comment type="caution">
    <text evidence="2">The sequence shown here is derived from an EMBL/GenBank/DDBJ whole genome shotgun (WGS) entry which is preliminary data.</text>
</comment>
<protein>
    <recommendedName>
        <fullName evidence="1">Solute-binding protein family 3/N-terminal domain-containing protein</fullName>
    </recommendedName>
</protein>
<dbReference type="SUPFAM" id="SSF53850">
    <property type="entry name" value="Periplasmic binding protein-like II"/>
    <property type="match status" value="1"/>
</dbReference>
<evidence type="ECO:0000313" key="3">
    <source>
        <dbReference type="Proteomes" id="UP001500359"/>
    </source>
</evidence>
<evidence type="ECO:0000313" key="2">
    <source>
        <dbReference type="EMBL" id="GAA0852274.1"/>
    </source>
</evidence>
<reference evidence="2 3" key="1">
    <citation type="journal article" date="2019" name="Int. J. Syst. Evol. Microbiol.">
        <title>The Global Catalogue of Microorganisms (GCM) 10K type strain sequencing project: providing services to taxonomists for standard genome sequencing and annotation.</title>
        <authorList>
            <consortium name="The Broad Institute Genomics Platform"/>
            <consortium name="The Broad Institute Genome Sequencing Center for Infectious Disease"/>
            <person name="Wu L."/>
            <person name="Ma J."/>
        </authorList>
    </citation>
    <scope>NUCLEOTIDE SEQUENCE [LARGE SCALE GENOMIC DNA]</scope>
    <source>
        <strain evidence="2 3">JCM 15896</strain>
    </source>
</reference>
<keyword evidence="3" id="KW-1185">Reference proteome</keyword>
<name>A0ABN1LC26_9ALTE</name>
<dbReference type="RefSeq" id="WP_343855686.1">
    <property type="nucleotide sequence ID" value="NZ_BAAAFD010000001.1"/>
</dbReference>
<organism evidence="2 3">
    <name type="scientific">Aliiglaciecola litoralis</name>
    <dbReference type="NCBI Taxonomy" id="582857"/>
    <lineage>
        <taxon>Bacteria</taxon>
        <taxon>Pseudomonadati</taxon>
        <taxon>Pseudomonadota</taxon>
        <taxon>Gammaproteobacteria</taxon>
        <taxon>Alteromonadales</taxon>
        <taxon>Alteromonadaceae</taxon>
        <taxon>Aliiglaciecola</taxon>
    </lineage>
</organism>
<proteinExistence type="predicted"/>
<evidence type="ECO:0000259" key="1">
    <source>
        <dbReference type="Pfam" id="PF00497"/>
    </source>
</evidence>
<feature type="domain" description="Solute-binding protein family 3/N-terminal" evidence="1">
    <location>
        <begin position="66"/>
        <end position="285"/>
    </location>
</feature>
<dbReference type="EMBL" id="BAAAFD010000001">
    <property type="protein sequence ID" value="GAA0852274.1"/>
    <property type="molecule type" value="Genomic_DNA"/>
</dbReference>